<accession>A0AAV4GLE2</accession>
<keyword evidence="2" id="KW-1185">Reference proteome</keyword>
<sequence length="91" mass="9973">MGNSKPSLSCMRAAPSPRPDASILRMNLLSISGNCRTGFDVTANFKEPSPGCHSNSLYWAALYALSRKEGQRSQQNWAQTLCSSRPAPRML</sequence>
<comment type="caution">
    <text evidence="1">The sequence shown here is derived from an EMBL/GenBank/DDBJ whole genome shotgun (WGS) entry which is preliminary data.</text>
</comment>
<evidence type="ECO:0000313" key="2">
    <source>
        <dbReference type="Proteomes" id="UP000762676"/>
    </source>
</evidence>
<protein>
    <submittedName>
        <fullName evidence="1">Uncharacterized protein</fullName>
    </submittedName>
</protein>
<dbReference type="AlphaFoldDB" id="A0AAV4GLE2"/>
<dbReference type="Proteomes" id="UP000762676">
    <property type="component" value="Unassembled WGS sequence"/>
</dbReference>
<organism evidence="1 2">
    <name type="scientific">Elysia marginata</name>
    <dbReference type="NCBI Taxonomy" id="1093978"/>
    <lineage>
        <taxon>Eukaryota</taxon>
        <taxon>Metazoa</taxon>
        <taxon>Spiralia</taxon>
        <taxon>Lophotrochozoa</taxon>
        <taxon>Mollusca</taxon>
        <taxon>Gastropoda</taxon>
        <taxon>Heterobranchia</taxon>
        <taxon>Euthyneura</taxon>
        <taxon>Panpulmonata</taxon>
        <taxon>Sacoglossa</taxon>
        <taxon>Placobranchoidea</taxon>
        <taxon>Plakobranchidae</taxon>
        <taxon>Elysia</taxon>
    </lineage>
</organism>
<gene>
    <name evidence="1" type="ORF">ElyMa_002463800</name>
</gene>
<name>A0AAV4GLE2_9GAST</name>
<evidence type="ECO:0000313" key="1">
    <source>
        <dbReference type="EMBL" id="GFR86284.1"/>
    </source>
</evidence>
<reference evidence="1 2" key="1">
    <citation type="journal article" date="2021" name="Elife">
        <title>Chloroplast acquisition without the gene transfer in kleptoplastic sea slugs, Plakobranchus ocellatus.</title>
        <authorList>
            <person name="Maeda T."/>
            <person name="Takahashi S."/>
            <person name="Yoshida T."/>
            <person name="Shimamura S."/>
            <person name="Takaki Y."/>
            <person name="Nagai Y."/>
            <person name="Toyoda A."/>
            <person name="Suzuki Y."/>
            <person name="Arimoto A."/>
            <person name="Ishii H."/>
            <person name="Satoh N."/>
            <person name="Nishiyama T."/>
            <person name="Hasebe M."/>
            <person name="Maruyama T."/>
            <person name="Minagawa J."/>
            <person name="Obokata J."/>
            <person name="Shigenobu S."/>
        </authorList>
    </citation>
    <scope>NUCLEOTIDE SEQUENCE [LARGE SCALE GENOMIC DNA]</scope>
</reference>
<proteinExistence type="predicted"/>
<dbReference type="EMBL" id="BMAT01005048">
    <property type="protein sequence ID" value="GFR86284.1"/>
    <property type="molecule type" value="Genomic_DNA"/>
</dbReference>